<keyword evidence="1" id="KW-0812">Transmembrane</keyword>
<dbReference type="EMBL" id="NMUH01006966">
    <property type="protein sequence ID" value="MQM16358.1"/>
    <property type="molecule type" value="Genomic_DNA"/>
</dbReference>
<evidence type="ECO:0000313" key="2">
    <source>
        <dbReference type="EMBL" id="MQM16358.1"/>
    </source>
</evidence>
<gene>
    <name evidence="2" type="ORF">Taro_049314</name>
</gene>
<evidence type="ECO:0000256" key="1">
    <source>
        <dbReference type="SAM" id="Phobius"/>
    </source>
</evidence>
<evidence type="ECO:0000313" key="3">
    <source>
        <dbReference type="Proteomes" id="UP000652761"/>
    </source>
</evidence>
<sequence>MAENHAATAAASTTVESARKWIVQNKLKAVGFMPKLSHWLHWLELLLWNIMTKMAMFCPQSLVRLVSQFGFLVFVGSLPFPLGFFRTQQVELAKNATSMVCSGELSIEKSKLKFDTT</sequence>
<dbReference type="Proteomes" id="UP000652761">
    <property type="component" value="Unassembled WGS sequence"/>
</dbReference>
<feature type="transmembrane region" description="Helical" evidence="1">
    <location>
        <begin position="65"/>
        <end position="85"/>
    </location>
</feature>
<keyword evidence="1" id="KW-0472">Membrane</keyword>
<reference evidence="2" key="1">
    <citation type="submission" date="2017-07" db="EMBL/GenBank/DDBJ databases">
        <title>Taro Niue Genome Assembly and Annotation.</title>
        <authorList>
            <person name="Atibalentja N."/>
            <person name="Keating K."/>
            <person name="Fields C.J."/>
        </authorList>
    </citation>
    <scope>NUCLEOTIDE SEQUENCE</scope>
    <source>
        <strain evidence="2">Niue_2</strain>
        <tissue evidence="2">Leaf</tissue>
    </source>
</reference>
<keyword evidence="1" id="KW-1133">Transmembrane helix</keyword>
<proteinExistence type="predicted"/>
<keyword evidence="3" id="KW-1185">Reference proteome</keyword>
<protein>
    <submittedName>
        <fullName evidence="2">Uncharacterized protein</fullName>
    </submittedName>
</protein>
<organism evidence="2 3">
    <name type="scientific">Colocasia esculenta</name>
    <name type="common">Wild taro</name>
    <name type="synonym">Arum esculentum</name>
    <dbReference type="NCBI Taxonomy" id="4460"/>
    <lineage>
        <taxon>Eukaryota</taxon>
        <taxon>Viridiplantae</taxon>
        <taxon>Streptophyta</taxon>
        <taxon>Embryophyta</taxon>
        <taxon>Tracheophyta</taxon>
        <taxon>Spermatophyta</taxon>
        <taxon>Magnoliopsida</taxon>
        <taxon>Liliopsida</taxon>
        <taxon>Araceae</taxon>
        <taxon>Aroideae</taxon>
        <taxon>Colocasieae</taxon>
        <taxon>Colocasia</taxon>
    </lineage>
</organism>
<comment type="caution">
    <text evidence="2">The sequence shown here is derived from an EMBL/GenBank/DDBJ whole genome shotgun (WGS) entry which is preliminary data.</text>
</comment>
<accession>A0A843XAL4</accession>
<name>A0A843XAL4_COLES</name>
<dbReference type="AlphaFoldDB" id="A0A843XAL4"/>